<comment type="caution">
    <text evidence="2">The sequence shown here is derived from an EMBL/GenBank/DDBJ whole genome shotgun (WGS) entry which is preliminary data.</text>
</comment>
<protein>
    <recommendedName>
        <fullName evidence="1">PiggyBac transposable element-derived protein domain-containing protein</fullName>
    </recommendedName>
</protein>
<sequence>MPIRRFSELMRYFHINDNNTQGQPETPNYDRYFSSIRLLRILEENGIYAFGTISKTSEGFPEELRNPVGLEWGDCLQLQHDNLVATVWNDKKMVHVVSTTSNPVGDGPVIRKIRGGGEAEIMRPPPLEDYHKYMSGVDRNMQHRSKNPVGRPAKKYWKFLVNFILEECIINAFFIWKQTEGVNKPRAGYSFWTNDFSSRKIAKSVPKSATPAVPLDRHQCVKLNRKRSTCKLCTKHDLKKRKETLFGCSACSVHLCRGLCFQLYHDQF</sequence>
<evidence type="ECO:0000313" key="2">
    <source>
        <dbReference type="EMBL" id="KAJ8309780.1"/>
    </source>
</evidence>
<dbReference type="EMBL" id="JARBDR010000640">
    <property type="protein sequence ID" value="KAJ8309780.1"/>
    <property type="molecule type" value="Genomic_DNA"/>
</dbReference>
<keyword evidence="3" id="KW-1185">Reference proteome</keyword>
<gene>
    <name evidence="2" type="ORF">KUTeg_011645</name>
</gene>
<dbReference type="PANTHER" id="PTHR46599">
    <property type="entry name" value="PIGGYBAC TRANSPOSABLE ELEMENT-DERIVED PROTEIN 4"/>
    <property type="match status" value="1"/>
</dbReference>
<reference evidence="2 3" key="1">
    <citation type="submission" date="2022-12" db="EMBL/GenBank/DDBJ databases">
        <title>Chromosome-level genome of Tegillarca granosa.</title>
        <authorList>
            <person name="Kim J."/>
        </authorList>
    </citation>
    <scope>NUCLEOTIDE SEQUENCE [LARGE SCALE GENOMIC DNA]</scope>
    <source>
        <strain evidence="2">Teg-2019</strain>
        <tissue evidence="2">Adductor muscle</tissue>
    </source>
</reference>
<dbReference type="PANTHER" id="PTHR46599:SF2">
    <property type="entry name" value="PIGGYBAC TRANSPOSABLE ELEMENT-DERIVED PROTEIN 4-LIKE"/>
    <property type="match status" value="1"/>
</dbReference>
<feature type="non-terminal residue" evidence="2">
    <location>
        <position position="268"/>
    </location>
</feature>
<accession>A0ABQ9F2G5</accession>
<evidence type="ECO:0000259" key="1">
    <source>
        <dbReference type="Pfam" id="PF13843"/>
    </source>
</evidence>
<proteinExistence type="predicted"/>
<dbReference type="InterPro" id="IPR029526">
    <property type="entry name" value="PGBD"/>
</dbReference>
<name>A0ABQ9F2G5_TEGGR</name>
<dbReference type="Proteomes" id="UP001217089">
    <property type="component" value="Unassembled WGS sequence"/>
</dbReference>
<feature type="domain" description="PiggyBac transposable element-derived protein" evidence="1">
    <location>
        <begin position="30"/>
        <end position="173"/>
    </location>
</feature>
<organism evidence="2 3">
    <name type="scientific">Tegillarca granosa</name>
    <name type="common">Malaysian cockle</name>
    <name type="synonym">Anadara granosa</name>
    <dbReference type="NCBI Taxonomy" id="220873"/>
    <lineage>
        <taxon>Eukaryota</taxon>
        <taxon>Metazoa</taxon>
        <taxon>Spiralia</taxon>
        <taxon>Lophotrochozoa</taxon>
        <taxon>Mollusca</taxon>
        <taxon>Bivalvia</taxon>
        <taxon>Autobranchia</taxon>
        <taxon>Pteriomorphia</taxon>
        <taxon>Arcoida</taxon>
        <taxon>Arcoidea</taxon>
        <taxon>Arcidae</taxon>
        <taxon>Tegillarca</taxon>
    </lineage>
</organism>
<evidence type="ECO:0000313" key="3">
    <source>
        <dbReference type="Proteomes" id="UP001217089"/>
    </source>
</evidence>
<dbReference type="Pfam" id="PF13843">
    <property type="entry name" value="DDE_Tnp_1_7"/>
    <property type="match status" value="1"/>
</dbReference>